<protein>
    <submittedName>
        <fullName evidence="1">Uncharacterized protein</fullName>
    </submittedName>
</protein>
<dbReference type="AlphaFoldDB" id="A0A9Q1Q8G6"/>
<dbReference type="EMBL" id="JAKOGI010000580">
    <property type="protein sequence ID" value="KAJ8432838.1"/>
    <property type="molecule type" value="Genomic_DNA"/>
</dbReference>
<proteinExistence type="predicted"/>
<accession>A0A9Q1Q8G6</accession>
<gene>
    <name evidence="1" type="ORF">Cgig2_017051</name>
</gene>
<evidence type="ECO:0000313" key="1">
    <source>
        <dbReference type="EMBL" id="KAJ8432838.1"/>
    </source>
</evidence>
<evidence type="ECO:0000313" key="2">
    <source>
        <dbReference type="Proteomes" id="UP001153076"/>
    </source>
</evidence>
<sequence length="151" mass="16818">MHSILLREQPNFLPLRGPVLLVRLDYFGLRLSSDLGHLRIATSVCWFSQHTDGFSHISPVFASNFPLFGLQGRVLCFVMEAIAKDEIAFEFICNEYSVQLCSMKIGQSFSLILIGIVCLRAKKFTANACYLSSQATPLVCTNFLYGAEVAT</sequence>
<organism evidence="1 2">
    <name type="scientific">Carnegiea gigantea</name>
    <dbReference type="NCBI Taxonomy" id="171969"/>
    <lineage>
        <taxon>Eukaryota</taxon>
        <taxon>Viridiplantae</taxon>
        <taxon>Streptophyta</taxon>
        <taxon>Embryophyta</taxon>
        <taxon>Tracheophyta</taxon>
        <taxon>Spermatophyta</taxon>
        <taxon>Magnoliopsida</taxon>
        <taxon>eudicotyledons</taxon>
        <taxon>Gunneridae</taxon>
        <taxon>Pentapetalae</taxon>
        <taxon>Caryophyllales</taxon>
        <taxon>Cactineae</taxon>
        <taxon>Cactaceae</taxon>
        <taxon>Cactoideae</taxon>
        <taxon>Echinocereeae</taxon>
        <taxon>Carnegiea</taxon>
    </lineage>
</organism>
<reference evidence="1" key="1">
    <citation type="submission" date="2022-04" db="EMBL/GenBank/DDBJ databases">
        <title>Carnegiea gigantea Genome sequencing and assembly v2.</title>
        <authorList>
            <person name="Copetti D."/>
            <person name="Sanderson M.J."/>
            <person name="Burquez A."/>
            <person name="Wojciechowski M.F."/>
        </authorList>
    </citation>
    <scope>NUCLEOTIDE SEQUENCE</scope>
    <source>
        <strain evidence="1">SGP5-SGP5p</strain>
        <tissue evidence="1">Aerial part</tissue>
    </source>
</reference>
<keyword evidence="2" id="KW-1185">Reference proteome</keyword>
<comment type="caution">
    <text evidence="1">The sequence shown here is derived from an EMBL/GenBank/DDBJ whole genome shotgun (WGS) entry which is preliminary data.</text>
</comment>
<dbReference type="Proteomes" id="UP001153076">
    <property type="component" value="Unassembled WGS sequence"/>
</dbReference>
<name>A0A9Q1Q8G6_9CARY</name>